<dbReference type="Ensembl" id="ENSPMAT00000008711.1">
    <property type="protein sequence ID" value="ENSPMAP00000008672.1"/>
    <property type="gene ID" value="ENSPMAG00000007886.1"/>
</dbReference>
<dbReference type="HOGENOM" id="CLU_000288_148_1_1"/>
<dbReference type="InterPro" id="IPR032675">
    <property type="entry name" value="LRR_dom_sf"/>
</dbReference>
<organism evidence="1">
    <name type="scientific">Petromyzon marinus</name>
    <name type="common">Sea lamprey</name>
    <dbReference type="NCBI Taxonomy" id="7757"/>
    <lineage>
        <taxon>Eukaryota</taxon>
        <taxon>Metazoa</taxon>
        <taxon>Chordata</taxon>
        <taxon>Craniata</taxon>
        <taxon>Vertebrata</taxon>
        <taxon>Cyclostomata</taxon>
        <taxon>Hyperoartia</taxon>
        <taxon>Petromyzontiformes</taxon>
        <taxon>Petromyzontidae</taxon>
        <taxon>Petromyzon</taxon>
    </lineage>
</organism>
<protein>
    <recommendedName>
        <fullName evidence="2">Variable lymphocyte receptor A cassette</fullName>
    </recommendedName>
</protein>
<dbReference type="Gene3D" id="3.80.10.10">
    <property type="entry name" value="Ribonuclease Inhibitor"/>
    <property type="match status" value="1"/>
</dbReference>
<dbReference type="AlphaFoldDB" id="S4RTY2"/>
<name>S4RTY2_PETMA</name>
<accession>S4RTY2</accession>
<evidence type="ECO:0008006" key="2">
    <source>
        <dbReference type="Google" id="ProtNLM"/>
    </source>
</evidence>
<proteinExistence type="predicted"/>
<sequence>MNLNTNQLQSSLPSGVFDRLTKLKELWLNSNQL</sequence>
<reference evidence="1" key="2">
    <citation type="submission" date="2025-09" db="UniProtKB">
        <authorList>
            <consortium name="Ensembl"/>
        </authorList>
    </citation>
    <scope>IDENTIFICATION</scope>
</reference>
<dbReference type="SUPFAM" id="SSF52058">
    <property type="entry name" value="L domain-like"/>
    <property type="match status" value="1"/>
</dbReference>
<evidence type="ECO:0000313" key="1">
    <source>
        <dbReference type="Ensembl" id="ENSPMAP00000008672.1"/>
    </source>
</evidence>
<reference evidence="1" key="1">
    <citation type="submission" date="2025-08" db="UniProtKB">
        <authorList>
            <consortium name="Ensembl"/>
        </authorList>
    </citation>
    <scope>IDENTIFICATION</scope>
</reference>